<organism evidence="21 22">
    <name type="scientific">Taxus chinensis</name>
    <name type="common">Chinese yew</name>
    <name type="synonym">Taxus wallichiana var. chinensis</name>
    <dbReference type="NCBI Taxonomy" id="29808"/>
    <lineage>
        <taxon>Eukaryota</taxon>
        <taxon>Viridiplantae</taxon>
        <taxon>Streptophyta</taxon>
        <taxon>Embryophyta</taxon>
        <taxon>Tracheophyta</taxon>
        <taxon>Spermatophyta</taxon>
        <taxon>Pinopsida</taxon>
        <taxon>Pinidae</taxon>
        <taxon>Conifers II</taxon>
        <taxon>Cupressales</taxon>
        <taxon>Taxaceae</taxon>
        <taxon>Taxus</taxon>
    </lineage>
</organism>
<comment type="subcellular location">
    <subcellularLocation>
        <location evidence="1">Cell membrane</location>
        <topology evidence="1">Single-pass type I membrane protein</topology>
    </subcellularLocation>
</comment>
<evidence type="ECO:0000256" key="8">
    <source>
        <dbReference type="ARBA" id="ARBA00022729"/>
    </source>
</evidence>
<keyword evidence="17" id="KW-0325">Glycoprotein</keyword>
<keyword evidence="6" id="KW-0808">Transferase</keyword>
<keyword evidence="11" id="KW-0418">Kinase</keyword>
<comment type="caution">
    <text evidence="21">The sequence shown here is derived from an EMBL/GenBank/DDBJ whole genome shotgun (WGS) entry which is preliminary data.</text>
</comment>
<evidence type="ECO:0000256" key="9">
    <source>
        <dbReference type="ARBA" id="ARBA00022734"/>
    </source>
</evidence>
<dbReference type="Pfam" id="PF01453">
    <property type="entry name" value="B_lectin"/>
    <property type="match status" value="1"/>
</dbReference>
<dbReference type="SUPFAM" id="SSF51110">
    <property type="entry name" value="alpha-D-mannose-specific plant lectins"/>
    <property type="match status" value="1"/>
</dbReference>
<evidence type="ECO:0000256" key="7">
    <source>
        <dbReference type="ARBA" id="ARBA00022692"/>
    </source>
</evidence>
<dbReference type="AlphaFoldDB" id="A0AA38LLP0"/>
<evidence type="ECO:0000256" key="18">
    <source>
        <dbReference type="ARBA" id="ARBA00047899"/>
    </source>
</evidence>
<comment type="catalytic activity">
    <reaction evidence="18">
        <text>L-threonyl-[protein] + ATP = O-phospho-L-threonyl-[protein] + ADP + H(+)</text>
        <dbReference type="Rhea" id="RHEA:46608"/>
        <dbReference type="Rhea" id="RHEA-COMP:11060"/>
        <dbReference type="Rhea" id="RHEA-COMP:11605"/>
        <dbReference type="ChEBI" id="CHEBI:15378"/>
        <dbReference type="ChEBI" id="CHEBI:30013"/>
        <dbReference type="ChEBI" id="CHEBI:30616"/>
        <dbReference type="ChEBI" id="CHEBI:61977"/>
        <dbReference type="ChEBI" id="CHEBI:456216"/>
        <dbReference type="EC" id="2.7.11.1"/>
    </reaction>
</comment>
<dbReference type="InterPro" id="IPR036426">
    <property type="entry name" value="Bulb-type_lectin_dom_sf"/>
</dbReference>
<sequence length="183" mass="20257">DGGDTLSMGISLTGNQTIMSKNGTFAMGFFSPSGSHNWYVGIWYAQVSEKEIVWVANRESPIRNIPGVLNLSRDGHLGVYGAEGNCVWSINGTKKVSRGVLLDSGNFFLLGADNRYETVWESFDHPTNTWLPGMKVSKRHKLISWKNSWDPAPGLFSALQDPSGVIQVVLMWNNSVQYWTTGV</sequence>
<dbReference type="GO" id="GO:0005524">
    <property type="term" value="F:ATP binding"/>
    <property type="evidence" value="ECO:0007669"/>
    <property type="project" value="UniProtKB-KW"/>
</dbReference>
<keyword evidence="5" id="KW-0597">Phosphoprotein</keyword>
<dbReference type="PANTHER" id="PTHR32444">
    <property type="entry name" value="BULB-TYPE LECTIN DOMAIN-CONTAINING PROTEIN"/>
    <property type="match status" value="1"/>
</dbReference>
<keyword evidence="12" id="KW-0067">ATP-binding</keyword>
<dbReference type="GO" id="GO:0004674">
    <property type="term" value="F:protein serine/threonine kinase activity"/>
    <property type="evidence" value="ECO:0007669"/>
    <property type="project" value="UniProtKB-KW"/>
</dbReference>
<dbReference type="OMA" id="VWIANDH"/>
<keyword evidence="14" id="KW-0472">Membrane</keyword>
<dbReference type="GO" id="GO:0030246">
    <property type="term" value="F:carbohydrate binding"/>
    <property type="evidence" value="ECO:0007669"/>
    <property type="project" value="UniProtKB-KW"/>
</dbReference>
<evidence type="ECO:0000313" key="22">
    <source>
        <dbReference type="Proteomes" id="UP000824469"/>
    </source>
</evidence>
<evidence type="ECO:0000256" key="4">
    <source>
        <dbReference type="ARBA" id="ARBA00022527"/>
    </source>
</evidence>
<keyword evidence="4" id="KW-0723">Serine/threonine-protein kinase</keyword>
<keyword evidence="10" id="KW-0547">Nucleotide-binding</keyword>
<dbReference type="InterPro" id="IPR001480">
    <property type="entry name" value="Bulb-type_lectin_dom"/>
</dbReference>
<dbReference type="PROSITE" id="PS50927">
    <property type="entry name" value="BULB_LECTIN"/>
    <property type="match status" value="1"/>
</dbReference>
<name>A0AA38LLP0_TAXCH</name>
<evidence type="ECO:0000256" key="2">
    <source>
        <dbReference type="ARBA" id="ARBA00012513"/>
    </source>
</evidence>
<evidence type="ECO:0000256" key="1">
    <source>
        <dbReference type="ARBA" id="ARBA00004251"/>
    </source>
</evidence>
<reference evidence="21 22" key="1">
    <citation type="journal article" date="2021" name="Nat. Plants">
        <title>The Taxus genome provides insights into paclitaxel biosynthesis.</title>
        <authorList>
            <person name="Xiong X."/>
            <person name="Gou J."/>
            <person name="Liao Q."/>
            <person name="Li Y."/>
            <person name="Zhou Q."/>
            <person name="Bi G."/>
            <person name="Li C."/>
            <person name="Du R."/>
            <person name="Wang X."/>
            <person name="Sun T."/>
            <person name="Guo L."/>
            <person name="Liang H."/>
            <person name="Lu P."/>
            <person name="Wu Y."/>
            <person name="Zhang Z."/>
            <person name="Ro D.K."/>
            <person name="Shang Y."/>
            <person name="Huang S."/>
            <person name="Yan J."/>
        </authorList>
    </citation>
    <scope>NUCLEOTIDE SEQUENCE [LARGE SCALE GENOMIC DNA]</scope>
    <source>
        <strain evidence="21">Ta-2019</strain>
    </source>
</reference>
<keyword evidence="3" id="KW-1003">Cell membrane</keyword>
<keyword evidence="9" id="KW-0430">Lectin</keyword>
<proteinExistence type="predicted"/>
<dbReference type="PANTHER" id="PTHR32444:SF247">
    <property type="entry name" value="OS01G0958200 PROTEIN"/>
    <property type="match status" value="1"/>
</dbReference>
<dbReference type="Gene3D" id="2.90.10.10">
    <property type="entry name" value="Bulb-type lectin domain"/>
    <property type="match status" value="1"/>
</dbReference>
<evidence type="ECO:0000256" key="11">
    <source>
        <dbReference type="ARBA" id="ARBA00022777"/>
    </source>
</evidence>
<evidence type="ECO:0000256" key="15">
    <source>
        <dbReference type="ARBA" id="ARBA00023157"/>
    </source>
</evidence>
<dbReference type="FunFam" id="2.90.10.10:FF:000009">
    <property type="entry name" value="Receptor-like serine/threonine-protein kinase SD1-8"/>
    <property type="match status" value="1"/>
</dbReference>
<keyword evidence="8" id="KW-0732">Signal</keyword>
<keyword evidence="15" id="KW-1015">Disulfide bond</keyword>
<evidence type="ECO:0000313" key="21">
    <source>
        <dbReference type="EMBL" id="KAH9327050.1"/>
    </source>
</evidence>
<evidence type="ECO:0000256" key="10">
    <source>
        <dbReference type="ARBA" id="ARBA00022741"/>
    </source>
</evidence>
<dbReference type="EMBL" id="JAHRHJ020000002">
    <property type="protein sequence ID" value="KAH9327050.1"/>
    <property type="molecule type" value="Genomic_DNA"/>
</dbReference>
<evidence type="ECO:0000256" key="16">
    <source>
        <dbReference type="ARBA" id="ARBA00023170"/>
    </source>
</evidence>
<keyword evidence="13" id="KW-1133">Transmembrane helix</keyword>
<evidence type="ECO:0000256" key="3">
    <source>
        <dbReference type="ARBA" id="ARBA00022475"/>
    </source>
</evidence>
<keyword evidence="22" id="KW-1185">Reference proteome</keyword>
<comment type="catalytic activity">
    <reaction evidence="19">
        <text>L-seryl-[protein] + ATP = O-phospho-L-seryl-[protein] + ADP + H(+)</text>
        <dbReference type="Rhea" id="RHEA:17989"/>
        <dbReference type="Rhea" id="RHEA-COMP:9863"/>
        <dbReference type="Rhea" id="RHEA-COMP:11604"/>
        <dbReference type="ChEBI" id="CHEBI:15378"/>
        <dbReference type="ChEBI" id="CHEBI:29999"/>
        <dbReference type="ChEBI" id="CHEBI:30616"/>
        <dbReference type="ChEBI" id="CHEBI:83421"/>
        <dbReference type="ChEBI" id="CHEBI:456216"/>
        <dbReference type="EC" id="2.7.11.1"/>
    </reaction>
</comment>
<dbReference type="Proteomes" id="UP000824469">
    <property type="component" value="Unassembled WGS sequence"/>
</dbReference>
<dbReference type="GO" id="GO:0005886">
    <property type="term" value="C:plasma membrane"/>
    <property type="evidence" value="ECO:0007669"/>
    <property type="project" value="UniProtKB-SubCell"/>
</dbReference>
<keyword evidence="7" id="KW-0812">Transmembrane</keyword>
<protein>
    <recommendedName>
        <fullName evidence="2">non-specific serine/threonine protein kinase</fullName>
        <ecNumber evidence="2">2.7.11.1</ecNumber>
    </recommendedName>
</protein>
<dbReference type="SMART" id="SM00108">
    <property type="entry name" value="B_lectin"/>
    <property type="match status" value="1"/>
</dbReference>
<evidence type="ECO:0000256" key="17">
    <source>
        <dbReference type="ARBA" id="ARBA00023180"/>
    </source>
</evidence>
<evidence type="ECO:0000256" key="14">
    <source>
        <dbReference type="ARBA" id="ARBA00023136"/>
    </source>
</evidence>
<feature type="non-terminal residue" evidence="21">
    <location>
        <position position="1"/>
    </location>
</feature>
<feature type="domain" description="Bulb-type lectin" evidence="20">
    <location>
        <begin position="3"/>
        <end position="122"/>
    </location>
</feature>
<evidence type="ECO:0000256" key="5">
    <source>
        <dbReference type="ARBA" id="ARBA00022553"/>
    </source>
</evidence>
<evidence type="ECO:0000259" key="20">
    <source>
        <dbReference type="PROSITE" id="PS50927"/>
    </source>
</evidence>
<evidence type="ECO:0000256" key="19">
    <source>
        <dbReference type="ARBA" id="ARBA00048679"/>
    </source>
</evidence>
<evidence type="ECO:0000256" key="12">
    <source>
        <dbReference type="ARBA" id="ARBA00022840"/>
    </source>
</evidence>
<accession>A0AA38LLP0</accession>
<dbReference type="EC" id="2.7.11.1" evidence="2"/>
<dbReference type="CDD" id="cd00028">
    <property type="entry name" value="B_lectin"/>
    <property type="match status" value="1"/>
</dbReference>
<keyword evidence="16" id="KW-0675">Receptor</keyword>
<gene>
    <name evidence="21" type="ORF">KI387_007228</name>
</gene>
<evidence type="ECO:0000256" key="13">
    <source>
        <dbReference type="ARBA" id="ARBA00022989"/>
    </source>
</evidence>
<evidence type="ECO:0000256" key="6">
    <source>
        <dbReference type="ARBA" id="ARBA00022679"/>
    </source>
</evidence>